<dbReference type="InterPro" id="IPR050194">
    <property type="entry name" value="Glycosyltransferase_grp1"/>
</dbReference>
<dbReference type="AlphaFoldDB" id="A0AAX3YXY1"/>
<dbReference type="Pfam" id="PF00534">
    <property type="entry name" value="Glycos_transf_1"/>
    <property type="match status" value="1"/>
</dbReference>
<protein>
    <submittedName>
        <fullName evidence="3">Glycosyltransferase</fullName>
        <ecNumber evidence="3">2.4.-.-</ecNumber>
    </submittedName>
</protein>
<feature type="domain" description="Glycosyl transferase family 1" evidence="1">
    <location>
        <begin position="185"/>
        <end position="291"/>
    </location>
</feature>
<reference evidence="3" key="2">
    <citation type="journal article" date="2023" name="J. Antimicrob. Chemother.">
        <title>Emergence of OXA-48-producing Enterobacter hormaechei in a Swiss companion animal clinic and their genetic relationship to clinical human isolates.</title>
        <authorList>
            <person name="Dona V."/>
            <person name="Nordmann P."/>
            <person name="Kittl S."/>
            <person name="Schuller S."/>
            <person name="Bouvier M."/>
            <person name="Poirel L."/>
            <person name="Endimiani A."/>
            <person name="Perreten V."/>
        </authorList>
    </citation>
    <scope>NUCLEOTIDE SEQUENCE</scope>
    <source>
        <strain evidence="3">Ehh_25</strain>
    </source>
</reference>
<keyword evidence="3" id="KW-0808">Transferase</keyword>
<evidence type="ECO:0000313" key="2">
    <source>
        <dbReference type="EMBL" id="MBF1968536.1"/>
    </source>
</evidence>
<evidence type="ECO:0000259" key="1">
    <source>
        <dbReference type="Pfam" id="PF00534"/>
    </source>
</evidence>
<gene>
    <name evidence="2" type="ORF">ISX34_01425</name>
    <name evidence="3" type="ORF">QPR60_14405</name>
</gene>
<dbReference type="PANTHER" id="PTHR45947">
    <property type="entry name" value="SULFOQUINOVOSYL TRANSFERASE SQD2"/>
    <property type="match status" value="1"/>
</dbReference>
<dbReference type="Gene3D" id="3.40.50.2000">
    <property type="entry name" value="Glycogen Phosphorylase B"/>
    <property type="match status" value="2"/>
</dbReference>
<dbReference type="EMBL" id="JADIXG010000001">
    <property type="protein sequence ID" value="MBF1968536.1"/>
    <property type="molecule type" value="Genomic_DNA"/>
</dbReference>
<dbReference type="SUPFAM" id="SSF53756">
    <property type="entry name" value="UDP-Glycosyltransferase/glycogen phosphorylase"/>
    <property type="match status" value="1"/>
</dbReference>
<sequence length="353" mass="40976">MKRKVLHIVGTLDVGGIEKWVCNMINYELNNEDEIDFYIYSLDASRNKIVPQIKLPIGKIFFTSSNSITGRISSFIKIIRRIEPEVIHFHPGYSSGIYLVLAKLFSKNLTIVHSHSDRRKIDFKISKLRKCYIEIMKFFIGNFSDYRIAVSKEAGDSLFDGDYFIHHCGVPEPKKLIPQEEQDKQNRSSYKIYHIGRDSEAKNYPFILALAESLLETNDIQFYCLGAGLEKIHSEAVRRNINNINFPGFVEDPSYEILLNADLFILPSLWEGLPLSVVEAQKCRIPCLVSKDVTEECNIGLAHFIKLDVHVWKMAIIKYKEYNVNNYEIDNMKFSLENDMRYFKKLYGIKYVN</sequence>
<evidence type="ECO:0000313" key="3">
    <source>
        <dbReference type="EMBL" id="WMB09774.1"/>
    </source>
</evidence>
<dbReference type="PANTHER" id="PTHR45947:SF3">
    <property type="entry name" value="SULFOQUINOVOSYL TRANSFERASE SQD2"/>
    <property type="match status" value="1"/>
</dbReference>
<dbReference type="GeneID" id="93198712"/>
<dbReference type="EMBL" id="CP126746">
    <property type="protein sequence ID" value="WMB09774.1"/>
    <property type="molecule type" value="Genomic_DNA"/>
</dbReference>
<dbReference type="EC" id="2.4.-.-" evidence="3"/>
<keyword evidence="3" id="KW-0328">Glycosyltransferase</keyword>
<name>A0AAX3YXY1_9ENTR</name>
<dbReference type="GO" id="GO:0016757">
    <property type="term" value="F:glycosyltransferase activity"/>
    <property type="evidence" value="ECO:0007669"/>
    <property type="project" value="UniProtKB-KW"/>
</dbReference>
<organism evidence="3 5">
    <name type="scientific">Enterobacter hormaechei</name>
    <dbReference type="NCBI Taxonomy" id="158836"/>
    <lineage>
        <taxon>Bacteria</taxon>
        <taxon>Pseudomonadati</taxon>
        <taxon>Pseudomonadota</taxon>
        <taxon>Gammaproteobacteria</taxon>
        <taxon>Enterobacterales</taxon>
        <taxon>Enterobacteriaceae</taxon>
        <taxon>Enterobacter</taxon>
        <taxon>Enterobacter cloacae complex</taxon>
    </lineage>
</organism>
<evidence type="ECO:0000313" key="4">
    <source>
        <dbReference type="Proteomes" id="UP000662438"/>
    </source>
</evidence>
<accession>A0AAX3YXY1</accession>
<dbReference type="Proteomes" id="UP000662438">
    <property type="component" value="Unassembled WGS sequence"/>
</dbReference>
<evidence type="ECO:0000313" key="5">
    <source>
        <dbReference type="Proteomes" id="UP001229386"/>
    </source>
</evidence>
<dbReference type="InterPro" id="IPR001296">
    <property type="entry name" value="Glyco_trans_1"/>
</dbReference>
<dbReference type="Proteomes" id="UP001229386">
    <property type="component" value="Chromosome"/>
</dbReference>
<proteinExistence type="predicted"/>
<dbReference type="RefSeq" id="WP_006811227.1">
    <property type="nucleotide sequence ID" value="NZ_CAIZUP010000001.1"/>
</dbReference>
<reference evidence="2 4" key="1">
    <citation type="submission" date="2020-10" db="EMBL/GenBank/DDBJ databases">
        <title>Genomic surveiliance of eskapee pathogens from blood stream infections in KZN.</title>
        <authorList>
            <person name="Hetsa B.A."/>
            <person name="Amoako D.G."/>
            <person name="Akebe A.L.K."/>
            <person name="Essack S."/>
        </authorList>
    </citation>
    <scope>NUCLEOTIDE SEQUENCE [LARGE SCALE GENOMIC DNA]</scope>
    <source>
        <strain evidence="2 4">E6</strain>
    </source>
</reference>